<dbReference type="EC" id="2.7.11.1" evidence="1"/>
<comment type="catalytic activity">
    <reaction evidence="14">
        <text>L-seryl-[protein] + ATP = O-phospho-L-seryl-[protein] + ADP + H(+)</text>
        <dbReference type="Rhea" id="RHEA:17989"/>
        <dbReference type="Rhea" id="RHEA-COMP:9863"/>
        <dbReference type="Rhea" id="RHEA-COMP:11604"/>
        <dbReference type="ChEBI" id="CHEBI:15378"/>
        <dbReference type="ChEBI" id="CHEBI:29999"/>
        <dbReference type="ChEBI" id="CHEBI:30616"/>
        <dbReference type="ChEBI" id="CHEBI:83421"/>
        <dbReference type="ChEBI" id="CHEBI:456216"/>
        <dbReference type="EC" id="2.7.11.1"/>
    </reaction>
</comment>
<reference evidence="20 21" key="1">
    <citation type="journal article" date="2023" name="G3 (Bethesda)">
        <title>A haplotype-resolved chromosome-scale genome for Quercus rubra L. provides insights into the genetics of adaptive traits for red oak species.</title>
        <authorList>
            <person name="Kapoor B."/>
            <person name="Jenkins J."/>
            <person name="Schmutz J."/>
            <person name="Zhebentyayeva T."/>
            <person name="Kuelheim C."/>
            <person name="Coggeshall M."/>
            <person name="Heim C."/>
            <person name="Lasky J.R."/>
            <person name="Leites L."/>
            <person name="Islam-Faridi N."/>
            <person name="Romero-Severson J."/>
            <person name="DeLeo V.L."/>
            <person name="Lucas S.M."/>
            <person name="Lazic D."/>
            <person name="Gailing O."/>
            <person name="Carlson J."/>
            <person name="Staton M."/>
        </authorList>
    </citation>
    <scope>NUCLEOTIDE SEQUENCE [LARGE SCALE GENOMIC DNA]</scope>
    <source>
        <strain evidence="20">Pseudo-F2</strain>
    </source>
</reference>
<evidence type="ECO:0000256" key="1">
    <source>
        <dbReference type="ARBA" id="ARBA00012513"/>
    </source>
</evidence>
<dbReference type="CDD" id="cd00130">
    <property type="entry name" value="PAS"/>
    <property type="match status" value="2"/>
</dbReference>
<feature type="compositionally biased region" description="Polar residues" evidence="16">
    <location>
        <begin position="142"/>
        <end position="164"/>
    </location>
</feature>
<dbReference type="FunFam" id="3.30.450.20:FF:000002">
    <property type="entry name" value="LOV domain-containing protein"/>
    <property type="match status" value="1"/>
</dbReference>
<evidence type="ECO:0000313" key="20">
    <source>
        <dbReference type="EMBL" id="KAK4606292.1"/>
    </source>
</evidence>
<dbReference type="SUPFAM" id="SSF56112">
    <property type="entry name" value="Protein kinase-like (PK-like)"/>
    <property type="match status" value="1"/>
</dbReference>
<dbReference type="Pfam" id="PF13426">
    <property type="entry name" value="PAS_9"/>
    <property type="match status" value="2"/>
</dbReference>
<evidence type="ECO:0000256" key="4">
    <source>
        <dbReference type="ARBA" id="ARBA00022606"/>
    </source>
</evidence>
<dbReference type="EMBL" id="JAXUIC010000001">
    <property type="protein sequence ID" value="KAK4606293.1"/>
    <property type="molecule type" value="Genomic_DNA"/>
</dbReference>
<evidence type="ECO:0000313" key="21">
    <source>
        <dbReference type="Proteomes" id="UP001324115"/>
    </source>
</evidence>
<feature type="compositionally biased region" description="Pro residues" evidence="16">
    <location>
        <begin position="88"/>
        <end position="98"/>
    </location>
</feature>
<feature type="domain" description="Protein kinase" evidence="17">
    <location>
        <begin position="675"/>
        <end position="960"/>
    </location>
</feature>
<protein>
    <recommendedName>
        <fullName evidence="1">non-specific serine/threonine protein kinase</fullName>
        <ecNumber evidence="1">2.7.11.1</ecNumber>
    </recommendedName>
</protein>
<feature type="compositionally biased region" description="Acidic residues" evidence="16">
    <location>
        <begin position="450"/>
        <end position="459"/>
    </location>
</feature>
<evidence type="ECO:0000256" key="14">
    <source>
        <dbReference type="ARBA" id="ARBA00048679"/>
    </source>
</evidence>
<dbReference type="PROSITE" id="PS00107">
    <property type="entry name" value="PROTEIN_KINASE_ATP"/>
    <property type="match status" value="1"/>
</dbReference>
<keyword evidence="11" id="KW-0157">Chromophore</keyword>
<comment type="catalytic activity">
    <reaction evidence="13">
        <text>L-threonyl-[protein] + ATP = O-phospho-L-threonyl-[protein] + ADP + H(+)</text>
        <dbReference type="Rhea" id="RHEA:46608"/>
        <dbReference type="Rhea" id="RHEA-COMP:11060"/>
        <dbReference type="Rhea" id="RHEA-COMP:11605"/>
        <dbReference type="ChEBI" id="CHEBI:15378"/>
        <dbReference type="ChEBI" id="CHEBI:30013"/>
        <dbReference type="ChEBI" id="CHEBI:30616"/>
        <dbReference type="ChEBI" id="CHEBI:61977"/>
        <dbReference type="ChEBI" id="CHEBI:456216"/>
        <dbReference type="EC" id="2.7.11.1"/>
    </reaction>
</comment>
<evidence type="ECO:0000256" key="2">
    <source>
        <dbReference type="ARBA" id="ARBA00022527"/>
    </source>
</evidence>
<evidence type="ECO:0000259" key="19">
    <source>
        <dbReference type="PROSITE" id="PS50113"/>
    </source>
</evidence>
<keyword evidence="5" id="KW-0285">Flavoprotein</keyword>
<accession>A0AAN7G3N3</accession>
<feature type="region of interest" description="Disordered" evidence="16">
    <location>
        <begin position="139"/>
        <end position="189"/>
    </location>
</feature>
<dbReference type="PANTHER" id="PTHR47429:SF2">
    <property type="entry name" value="PROTEIN TWIN LOV 1"/>
    <property type="match status" value="1"/>
</dbReference>
<evidence type="ECO:0000256" key="12">
    <source>
        <dbReference type="ARBA" id="ARBA00023170"/>
    </source>
</evidence>
<dbReference type="SMART" id="SM00091">
    <property type="entry name" value="PAS"/>
    <property type="match status" value="2"/>
</dbReference>
<evidence type="ECO:0000256" key="8">
    <source>
        <dbReference type="ARBA" id="ARBA00022741"/>
    </source>
</evidence>
<dbReference type="SUPFAM" id="SSF55785">
    <property type="entry name" value="PYP-like sensor domain (PAS domain)"/>
    <property type="match status" value="2"/>
</dbReference>
<keyword evidence="8 15" id="KW-0547">Nucleotide-binding</keyword>
<dbReference type="CDD" id="cd05574">
    <property type="entry name" value="STKc_phototropin_like"/>
    <property type="match status" value="1"/>
</dbReference>
<feature type="domain" description="PAS" evidence="18">
    <location>
        <begin position="478"/>
        <end position="547"/>
    </location>
</feature>
<dbReference type="AlphaFoldDB" id="A0AAN7G3N3"/>
<dbReference type="InterPro" id="IPR035965">
    <property type="entry name" value="PAS-like_dom_sf"/>
</dbReference>
<evidence type="ECO:0000256" key="16">
    <source>
        <dbReference type="SAM" id="MobiDB-lite"/>
    </source>
</evidence>
<feature type="domain" description="PAC" evidence="19">
    <location>
        <begin position="267"/>
        <end position="321"/>
    </location>
</feature>
<keyword evidence="10 15" id="KW-0067">ATP-binding</keyword>
<dbReference type="GO" id="GO:0004674">
    <property type="term" value="F:protein serine/threonine kinase activity"/>
    <property type="evidence" value="ECO:0007669"/>
    <property type="project" value="UniProtKB-KW"/>
</dbReference>
<evidence type="ECO:0000256" key="5">
    <source>
        <dbReference type="ARBA" id="ARBA00022630"/>
    </source>
</evidence>
<dbReference type="Gene3D" id="1.10.510.10">
    <property type="entry name" value="Transferase(Phosphotransferase) domain 1"/>
    <property type="match status" value="1"/>
</dbReference>
<dbReference type="GO" id="GO:0005524">
    <property type="term" value="F:ATP binding"/>
    <property type="evidence" value="ECO:0007669"/>
    <property type="project" value="UniProtKB-UniRule"/>
</dbReference>
<dbReference type="InterPro" id="IPR000700">
    <property type="entry name" value="PAS-assoc_C"/>
</dbReference>
<dbReference type="Gene3D" id="3.30.450.20">
    <property type="entry name" value="PAS domain"/>
    <property type="match status" value="2"/>
</dbReference>
<feature type="region of interest" description="Disordered" evidence="16">
    <location>
        <begin position="363"/>
        <end position="468"/>
    </location>
</feature>
<dbReference type="FunFam" id="3.30.450.20:FF:000036">
    <property type="entry name" value="Putative LOV domain-containing protein"/>
    <property type="match status" value="1"/>
</dbReference>
<feature type="domain" description="PAS" evidence="18">
    <location>
        <begin position="193"/>
        <end position="264"/>
    </location>
</feature>
<dbReference type="Pfam" id="PF00069">
    <property type="entry name" value="Pkinase"/>
    <property type="match status" value="1"/>
</dbReference>
<dbReference type="FunFam" id="3.30.200.20:FF:000133">
    <property type="entry name" value="LOV domain-containing protein"/>
    <property type="match status" value="1"/>
</dbReference>
<evidence type="ECO:0000256" key="13">
    <source>
        <dbReference type="ARBA" id="ARBA00047899"/>
    </source>
</evidence>
<comment type="caution">
    <text evidence="20">The sequence shown here is derived from an EMBL/GenBank/DDBJ whole genome shotgun (WGS) entry which is preliminary data.</text>
</comment>
<sequence length="960" mass="107883">MEEESDKPTTQIPPLTRDSRGSLEVFNPSTHSTTRPTNNNPAGFSSHPTWQNWKEPRGSIPEPPERQLSSKSGRAEEITSWMALKDPTPQPPSQPSQPPQTHKTLSAFIDENNSVSGEPAVTDTAAAQRAAEWGLVLKTDTETGQPQGVSVRSSSEEANNNKVGTSRRNSNNSVRNSGELSDDPRGNNFIPRVSEDLKDALSAFQQTFVVSDATKPDYPIMYASAGFFKMTGYTSKEIVGRNCRFLQGAETDPEDVAKIREALQSGSSYCGRLLNYKKDGTPFWNLLTISPIKDDTGKVLKFIGMQVEVSKHTEGAKDKMMRPNGLPESLIRYDARQKERATSSVAELVQAVKRPRALSESANRPFIRKSGGGREEEEERVEVLARRNSESLAPHRRNSLGGPRISMQRISELPEKKEKKSGRRSFMGKIKKSQPDSDNFDSEFAVHDDWSDEDDDDESRDSVDDNTRKKEMRKGIDLATTLERIEKNFVITDPRLPDNPIIFASDSFLELTEYSREEILGRNCRFLQGPETDPATVRKIREAIDNQTDVTVQLINYTKTGKKFWNLFHLQPMRDQKGEVQYFIGVQLDGSQHVEPLRNCIPEDTAKESEKLVISTAENVNEAVRELPDANLKPEDLWINHSKVVHPKPHRKDTTSWSAIQKILDSGEQIGLKHFRPIKPLGSGDTGSVHLVELCGTGLYFAMKAMDKDVMLNRNKVHRACAEREILDMLDHPFLPALYASFQTKTHVCLITDYCPGGELFMLLDRQPTKALKEDAVRFYAAEVVIALEYLHCQGIIYRDLKPENVLLQSNGHVSLTDFDLSCLTSCKPQLLIPAIVEKKKKRKGQPNPIFMAEPMRASNSFVGTEEYIAPEIITGAGHTSAVDWWALGILLYEMFYAYTPFRGKTRQKTFANILQKDLKFPGRIQNPPELDAPLFGTTEAEKEAKTVNPELEDLQTNVF</sequence>
<dbReference type="NCBIfam" id="TIGR00229">
    <property type="entry name" value="sensory_box"/>
    <property type="match status" value="2"/>
</dbReference>
<keyword evidence="7" id="KW-0808">Transferase</keyword>
<keyword evidence="6" id="KW-0288">FMN</keyword>
<evidence type="ECO:0000256" key="10">
    <source>
        <dbReference type="ARBA" id="ARBA00022840"/>
    </source>
</evidence>
<dbReference type="SMART" id="SM00220">
    <property type="entry name" value="S_TKc"/>
    <property type="match status" value="1"/>
</dbReference>
<keyword evidence="9" id="KW-0418">Kinase</keyword>
<evidence type="ECO:0000259" key="17">
    <source>
        <dbReference type="PROSITE" id="PS50011"/>
    </source>
</evidence>
<feature type="compositionally biased region" description="Polar residues" evidence="16">
    <location>
        <begin position="27"/>
        <end position="52"/>
    </location>
</feature>
<name>A0AAN7G3N3_QUERU</name>
<organism evidence="20 21">
    <name type="scientific">Quercus rubra</name>
    <name type="common">Northern red oak</name>
    <name type="synonym">Quercus borealis</name>
    <dbReference type="NCBI Taxonomy" id="3512"/>
    <lineage>
        <taxon>Eukaryota</taxon>
        <taxon>Viridiplantae</taxon>
        <taxon>Streptophyta</taxon>
        <taxon>Embryophyta</taxon>
        <taxon>Tracheophyta</taxon>
        <taxon>Spermatophyta</taxon>
        <taxon>Magnoliopsida</taxon>
        <taxon>eudicotyledons</taxon>
        <taxon>Gunneridae</taxon>
        <taxon>Pentapetalae</taxon>
        <taxon>rosids</taxon>
        <taxon>fabids</taxon>
        <taxon>Fagales</taxon>
        <taxon>Fagaceae</taxon>
        <taxon>Quercus</taxon>
    </lineage>
</organism>
<dbReference type="InterPro" id="IPR011009">
    <property type="entry name" value="Kinase-like_dom_sf"/>
</dbReference>
<keyword evidence="12" id="KW-0675">Receptor</keyword>
<dbReference type="PROSITE" id="PS00108">
    <property type="entry name" value="PROTEIN_KINASE_ST"/>
    <property type="match status" value="1"/>
</dbReference>
<evidence type="ECO:0000256" key="9">
    <source>
        <dbReference type="ARBA" id="ARBA00022777"/>
    </source>
</evidence>
<evidence type="ECO:0000256" key="11">
    <source>
        <dbReference type="ARBA" id="ARBA00022991"/>
    </source>
</evidence>
<dbReference type="InterPro" id="IPR008271">
    <property type="entry name" value="Ser/Thr_kinase_AS"/>
</dbReference>
<feature type="domain" description="PAC" evidence="19">
    <location>
        <begin position="548"/>
        <end position="602"/>
    </location>
</feature>
<dbReference type="InterPro" id="IPR017441">
    <property type="entry name" value="Protein_kinase_ATP_BS"/>
</dbReference>
<evidence type="ECO:0000256" key="15">
    <source>
        <dbReference type="PROSITE-ProRule" id="PRU10141"/>
    </source>
</evidence>
<dbReference type="InterPro" id="IPR001610">
    <property type="entry name" value="PAC"/>
</dbReference>
<feature type="region of interest" description="Disordered" evidence="16">
    <location>
        <begin position="1"/>
        <end position="103"/>
    </location>
</feature>
<evidence type="ECO:0000259" key="18">
    <source>
        <dbReference type="PROSITE" id="PS50112"/>
    </source>
</evidence>
<proteinExistence type="predicted"/>
<keyword evidence="3" id="KW-0600">Photoreceptor protein</keyword>
<keyword evidence="2" id="KW-0723">Serine/threonine-protein kinase</keyword>
<feature type="binding site" evidence="15">
    <location>
        <position position="704"/>
    </location>
    <ligand>
        <name>ATP</name>
        <dbReference type="ChEBI" id="CHEBI:30616"/>
    </ligand>
</feature>
<dbReference type="SMART" id="SM00086">
    <property type="entry name" value="PAC"/>
    <property type="match status" value="2"/>
</dbReference>
<keyword evidence="4" id="KW-0716">Sensory transduction</keyword>
<dbReference type="InterPro" id="IPR000719">
    <property type="entry name" value="Prot_kinase_dom"/>
</dbReference>
<feature type="compositionally biased region" description="Low complexity" evidence="16">
    <location>
        <begin position="166"/>
        <end position="177"/>
    </location>
</feature>
<evidence type="ECO:0000256" key="7">
    <source>
        <dbReference type="ARBA" id="ARBA00022679"/>
    </source>
</evidence>
<dbReference type="FunFam" id="1.10.510.10:FF:000294">
    <property type="entry name" value="Serine/threonine-protein kinase OXI1"/>
    <property type="match status" value="1"/>
</dbReference>
<dbReference type="Proteomes" id="UP001324115">
    <property type="component" value="Unassembled WGS sequence"/>
</dbReference>
<dbReference type="PROSITE" id="PS50112">
    <property type="entry name" value="PAS"/>
    <property type="match status" value="2"/>
</dbReference>
<evidence type="ECO:0000256" key="3">
    <source>
        <dbReference type="ARBA" id="ARBA00022543"/>
    </source>
</evidence>
<dbReference type="PROSITE" id="PS50113">
    <property type="entry name" value="PAC"/>
    <property type="match status" value="2"/>
</dbReference>
<dbReference type="GO" id="GO:0005634">
    <property type="term" value="C:nucleus"/>
    <property type="evidence" value="ECO:0007669"/>
    <property type="project" value="TreeGrafter"/>
</dbReference>
<dbReference type="PANTHER" id="PTHR47429">
    <property type="entry name" value="PROTEIN TWIN LOV 1"/>
    <property type="match status" value="1"/>
</dbReference>
<dbReference type="EMBL" id="JAXUIC010000001">
    <property type="protein sequence ID" value="KAK4606292.1"/>
    <property type="molecule type" value="Genomic_DNA"/>
</dbReference>
<keyword evidence="21" id="KW-1185">Reference proteome</keyword>
<evidence type="ECO:0000256" key="6">
    <source>
        <dbReference type="ARBA" id="ARBA00022643"/>
    </source>
</evidence>
<dbReference type="InterPro" id="IPR000014">
    <property type="entry name" value="PAS"/>
</dbReference>
<dbReference type="PROSITE" id="PS50011">
    <property type="entry name" value="PROTEIN_KINASE_DOM"/>
    <property type="match status" value="1"/>
</dbReference>
<dbReference type="Gene3D" id="3.30.200.20">
    <property type="entry name" value="Phosphorylase Kinase, domain 1"/>
    <property type="match status" value="1"/>
</dbReference>
<gene>
    <name evidence="20" type="ORF">RGQ29_000511</name>
</gene>
<dbReference type="GO" id="GO:0009882">
    <property type="term" value="F:blue light photoreceptor activity"/>
    <property type="evidence" value="ECO:0007669"/>
    <property type="project" value="UniProtKB-ARBA"/>
</dbReference>